<sequence length="278" mass="30839">MPRTRDSEEDEVSKAGSGDEASEGGDSEPEFEIEAVLDHKTDVFGKGKEGFLVKWKGYDEAENSWVRPEDAGNAKELIEEFIKKRKKEKESASAQLKRRGRPSKASEPASTPTPSPQPAARRKSGAATASTKPAPAPAKKGRAEADEDDEEDESAPVTGKRGRKSNGATSAAGQRKKRQRTEESAEEDDDEGPVAVRPSEHARYKDRDSWEAAVINVETVERAGNKGLQVFFRMKGIQEPCVEDNEVCKQKFPQKLLSFYEKNLRWKIAEEDEAEQDD</sequence>
<organism evidence="1 2">
    <name type="scientific">Vararia minispora EC-137</name>
    <dbReference type="NCBI Taxonomy" id="1314806"/>
    <lineage>
        <taxon>Eukaryota</taxon>
        <taxon>Fungi</taxon>
        <taxon>Dikarya</taxon>
        <taxon>Basidiomycota</taxon>
        <taxon>Agaricomycotina</taxon>
        <taxon>Agaricomycetes</taxon>
        <taxon>Russulales</taxon>
        <taxon>Lachnocladiaceae</taxon>
        <taxon>Vararia</taxon>
    </lineage>
</organism>
<dbReference type="EMBL" id="MU273641">
    <property type="protein sequence ID" value="KAI0030068.1"/>
    <property type="molecule type" value="Genomic_DNA"/>
</dbReference>
<evidence type="ECO:0000313" key="1">
    <source>
        <dbReference type="EMBL" id="KAI0030068.1"/>
    </source>
</evidence>
<dbReference type="Proteomes" id="UP000814128">
    <property type="component" value="Unassembled WGS sequence"/>
</dbReference>
<reference evidence="1" key="2">
    <citation type="journal article" date="2022" name="New Phytol.">
        <title>Evolutionary transition to the ectomycorrhizal habit in the genomes of a hyperdiverse lineage of mushroom-forming fungi.</title>
        <authorList>
            <person name="Looney B."/>
            <person name="Miyauchi S."/>
            <person name="Morin E."/>
            <person name="Drula E."/>
            <person name="Courty P.E."/>
            <person name="Kohler A."/>
            <person name="Kuo A."/>
            <person name="LaButti K."/>
            <person name="Pangilinan J."/>
            <person name="Lipzen A."/>
            <person name="Riley R."/>
            <person name="Andreopoulos W."/>
            <person name="He G."/>
            <person name="Johnson J."/>
            <person name="Nolan M."/>
            <person name="Tritt A."/>
            <person name="Barry K.W."/>
            <person name="Grigoriev I.V."/>
            <person name="Nagy L.G."/>
            <person name="Hibbett D."/>
            <person name="Henrissat B."/>
            <person name="Matheny P.B."/>
            <person name="Labbe J."/>
            <person name="Martin F.M."/>
        </authorList>
    </citation>
    <scope>NUCLEOTIDE SEQUENCE</scope>
    <source>
        <strain evidence="1">EC-137</strain>
    </source>
</reference>
<name>A0ACB8QEE4_9AGAM</name>
<proteinExistence type="predicted"/>
<protein>
    <submittedName>
        <fullName evidence="1">Uncharacterized protein</fullName>
    </submittedName>
</protein>
<evidence type="ECO:0000313" key="2">
    <source>
        <dbReference type="Proteomes" id="UP000814128"/>
    </source>
</evidence>
<comment type="caution">
    <text evidence="1">The sequence shown here is derived from an EMBL/GenBank/DDBJ whole genome shotgun (WGS) entry which is preliminary data.</text>
</comment>
<reference evidence="1" key="1">
    <citation type="submission" date="2021-02" db="EMBL/GenBank/DDBJ databases">
        <authorList>
            <consortium name="DOE Joint Genome Institute"/>
            <person name="Ahrendt S."/>
            <person name="Looney B.P."/>
            <person name="Miyauchi S."/>
            <person name="Morin E."/>
            <person name="Drula E."/>
            <person name="Courty P.E."/>
            <person name="Chicoki N."/>
            <person name="Fauchery L."/>
            <person name="Kohler A."/>
            <person name="Kuo A."/>
            <person name="Labutti K."/>
            <person name="Pangilinan J."/>
            <person name="Lipzen A."/>
            <person name="Riley R."/>
            <person name="Andreopoulos W."/>
            <person name="He G."/>
            <person name="Johnson J."/>
            <person name="Barry K.W."/>
            <person name="Grigoriev I.V."/>
            <person name="Nagy L."/>
            <person name="Hibbett D."/>
            <person name="Henrissat B."/>
            <person name="Matheny P.B."/>
            <person name="Labbe J."/>
            <person name="Martin F."/>
        </authorList>
    </citation>
    <scope>NUCLEOTIDE SEQUENCE</scope>
    <source>
        <strain evidence="1">EC-137</strain>
    </source>
</reference>
<keyword evidence="2" id="KW-1185">Reference proteome</keyword>
<accession>A0ACB8QEE4</accession>
<gene>
    <name evidence="1" type="ORF">K488DRAFT_79816</name>
</gene>